<dbReference type="Pfam" id="PF00250">
    <property type="entry name" value="Forkhead"/>
    <property type="match status" value="1"/>
</dbReference>
<dbReference type="PROSITE" id="PS50039">
    <property type="entry name" value="FORK_HEAD_3"/>
    <property type="match status" value="1"/>
</dbReference>
<name>A0A397I7D4_9GLOM</name>
<dbReference type="InterPro" id="IPR001766">
    <property type="entry name" value="Fork_head_dom"/>
</dbReference>
<dbReference type="STRING" id="1348612.A0A397I7D4"/>
<dbReference type="PROSITE" id="PS00658">
    <property type="entry name" value="FORK_HEAD_2"/>
    <property type="match status" value="1"/>
</dbReference>
<keyword evidence="1 3" id="KW-0238">DNA-binding</keyword>
<dbReference type="AlphaFoldDB" id="A0A397I7D4"/>
<dbReference type="SMART" id="SM00339">
    <property type="entry name" value="FH"/>
    <property type="match status" value="1"/>
</dbReference>
<evidence type="ECO:0000256" key="2">
    <source>
        <dbReference type="ARBA" id="ARBA00023242"/>
    </source>
</evidence>
<dbReference type="InterPro" id="IPR030456">
    <property type="entry name" value="TF_fork_head_CS_2"/>
</dbReference>
<reference evidence="6 7" key="1">
    <citation type="submission" date="2018-08" db="EMBL/GenBank/DDBJ databases">
        <title>Genome and evolution of the arbuscular mycorrhizal fungus Diversispora epigaea (formerly Glomus versiforme) and its bacterial endosymbionts.</title>
        <authorList>
            <person name="Sun X."/>
            <person name="Fei Z."/>
            <person name="Harrison M."/>
        </authorList>
    </citation>
    <scope>NUCLEOTIDE SEQUENCE [LARGE SCALE GENOMIC DNA]</scope>
    <source>
        <strain evidence="6 7">IT104</strain>
    </source>
</reference>
<feature type="compositionally biased region" description="Polar residues" evidence="4">
    <location>
        <begin position="157"/>
        <end position="196"/>
    </location>
</feature>
<organism evidence="6 7">
    <name type="scientific">Diversispora epigaea</name>
    <dbReference type="NCBI Taxonomy" id="1348612"/>
    <lineage>
        <taxon>Eukaryota</taxon>
        <taxon>Fungi</taxon>
        <taxon>Fungi incertae sedis</taxon>
        <taxon>Mucoromycota</taxon>
        <taxon>Glomeromycotina</taxon>
        <taxon>Glomeromycetes</taxon>
        <taxon>Diversisporales</taxon>
        <taxon>Diversisporaceae</taxon>
        <taxon>Diversispora</taxon>
    </lineage>
</organism>
<keyword evidence="2 3" id="KW-0539">Nucleus</keyword>
<dbReference type="Proteomes" id="UP000266861">
    <property type="component" value="Unassembled WGS sequence"/>
</dbReference>
<protein>
    <recommendedName>
        <fullName evidence="5">Fork-head domain-containing protein</fullName>
    </recommendedName>
</protein>
<dbReference type="EMBL" id="PQFF01000244">
    <property type="protein sequence ID" value="RHZ70807.1"/>
    <property type="molecule type" value="Genomic_DNA"/>
</dbReference>
<keyword evidence="7" id="KW-1185">Reference proteome</keyword>
<dbReference type="PANTHER" id="PTHR11829">
    <property type="entry name" value="FORKHEAD BOX PROTEIN"/>
    <property type="match status" value="1"/>
</dbReference>
<feature type="DNA-binding region" description="Fork-head" evidence="3">
    <location>
        <begin position="46"/>
        <end position="139"/>
    </location>
</feature>
<comment type="caution">
    <text evidence="6">The sequence shown here is derived from an EMBL/GenBank/DDBJ whole genome shotgun (WGS) entry which is preliminary data.</text>
</comment>
<sequence>MAAAMVDQEGSNSITNDNATYARLQLVDQEGSNSINNDNASVDQPKPSLTYMSLIGQAILAAPDKKCQLNEICIWITKTYPFYKMENKGWQNAIRHNLTLCPAFFRCERDGGKRRKKAWTIPDEYQECFVNGIYINYKAKEIKAREESASAIGSEETIGSSNGTVEIQQSEVPKLTPPSQESSTNQPQSPLLFTSSPNLSTAPTQSIFGSGSMHTLRQSEITFNIIMRYLNATEASSSSSPAPCNYVNMAKVENIQDNGILNYEIKETEANKIEIPTWELGVTEYCCDTGLEYDQRTYFVSQLNVPEIYDCPDFIYIGCTDPQKLVQVSPGTRELGYIDQGIFNLW</sequence>
<dbReference type="GO" id="GO:0000981">
    <property type="term" value="F:DNA-binding transcription factor activity, RNA polymerase II-specific"/>
    <property type="evidence" value="ECO:0007669"/>
    <property type="project" value="TreeGrafter"/>
</dbReference>
<dbReference type="GO" id="GO:0000978">
    <property type="term" value="F:RNA polymerase II cis-regulatory region sequence-specific DNA binding"/>
    <property type="evidence" value="ECO:0007669"/>
    <property type="project" value="TreeGrafter"/>
</dbReference>
<proteinExistence type="predicted"/>
<dbReference type="InterPro" id="IPR036388">
    <property type="entry name" value="WH-like_DNA-bd_sf"/>
</dbReference>
<evidence type="ECO:0000256" key="1">
    <source>
        <dbReference type="ARBA" id="ARBA00023125"/>
    </source>
</evidence>
<evidence type="ECO:0000313" key="6">
    <source>
        <dbReference type="EMBL" id="RHZ70807.1"/>
    </source>
</evidence>
<dbReference type="CDD" id="cd00059">
    <property type="entry name" value="FH_FOX"/>
    <property type="match status" value="1"/>
</dbReference>
<evidence type="ECO:0000313" key="7">
    <source>
        <dbReference type="Proteomes" id="UP000266861"/>
    </source>
</evidence>
<dbReference type="GO" id="GO:0005634">
    <property type="term" value="C:nucleus"/>
    <property type="evidence" value="ECO:0007669"/>
    <property type="project" value="UniProtKB-SubCell"/>
</dbReference>
<evidence type="ECO:0000256" key="4">
    <source>
        <dbReference type="SAM" id="MobiDB-lite"/>
    </source>
</evidence>
<dbReference type="PRINTS" id="PR00053">
    <property type="entry name" value="FORKHEAD"/>
</dbReference>
<feature type="domain" description="Fork-head" evidence="5">
    <location>
        <begin position="46"/>
        <end position="139"/>
    </location>
</feature>
<evidence type="ECO:0000256" key="3">
    <source>
        <dbReference type="PROSITE-ProRule" id="PRU00089"/>
    </source>
</evidence>
<dbReference type="Gene3D" id="1.10.10.10">
    <property type="entry name" value="Winged helix-like DNA-binding domain superfamily/Winged helix DNA-binding domain"/>
    <property type="match status" value="1"/>
</dbReference>
<evidence type="ECO:0000259" key="5">
    <source>
        <dbReference type="PROSITE" id="PS50039"/>
    </source>
</evidence>
<accession>A0A397I7D4</accession>
<dbReference type="InterPro" id="IPR050211">
    <property type="entry name" value="FOX_domain-containing"/>
</dbReference>
<feature type="region of interest" description="Disordered" evidence="4">
    <location>
        <begin position="150"/>
        <end position="196"/>
    </location>
</feature>
<dbReference type="PANTHER" id="PTHR11829:SF343">
    <property type="entry name" value="FORK-HEAD DOMAIN-CONTAINING PROTEIN"/>
    <property type="match status" value="1"/>
</dbReference>
<dbReference type="OrthoDB" id="5954824at2759"/>
<gene>
    <name evidence="6" type="ORF">Glove_267g1</name>
</gene>
<comment type="subcellular location">
    <subcellularLocation>
        <location evidence="3">Nucleus</location>
    </subcellularLocation>
</comment>
<dbReference type="InterPro" id="IPR036390">
    <property type="entry name" value="WH_DNA-bd_sf"/>
</dbReference>
<dbReference type="SUPFAM" id="SSF46785">
    <property type="entry name" value="Winged helix' DNA-binding domain"/>
    <property type="match status" value="1"/>
</dbReference>